<feature type="transmembrane region" description="Helical" evidence="11">
    <location>
        <begin position="54"/>
        <end position="75"/>
    </location>
</feature>
<dbReference type="Gene3D" id="3.30.565.10">
    <property type="entry name" value="Histidine kinase-like ATPase, C-terminal domain"/>
    <property type="match status" value="1"/>
</dbReference>
<comment type="subcellular location">
    <subcellularLocation>
        <location evidence="2">Cell membrane</location>
        <topology evidence="2">Multi-pass membrane protein</topology>
    </subcellularLocation>
</comment>
<evidence type="ECO:0000256" key="11">
    <source>
        <dbReference type="SAM" id="Phobius"/>
    </source>
</evidence>
<dbReference type="EC" id="2.7.13.3" evidence="3"/>
<dbReference type="InterPro" id="IPR004358">
    <property type="entry name" value="Sig_transdc_His_kin-like_C"/>
</dbReference>
<dbReference type="PRINTS" id="PR00344">
    <property type="entry name" value="BCTRLSENSOR"/>
</dbReference>
<dbReference type="CDD" id="cd00082">
    <property type="entry name" value="HisKA"/>
    <property type="match status" value="1"/>
</dbReference>
<keyword evidence="7" id="KW-0547">Nucleotide-binding</keyword>
<dbReference type="GO" id="GO:0005886">
    <property type="term" value="C:plasma membrane"/>
    <property type="evidence" value="ECO:0007669"/>
    <property type="project" value="UniProtKB-SubCell"/>
</dbReference>
<feature type="transmembrane region" description="Helical" evidence="11">
    <location>
        <begin position="12"/>
        <end position="34"/>
    </location>
</feature>
<dbReference type="PANTHER" id="PTHR44936">
    <property type="entry name" value="SENSOR PROTEIN CREC"/>
    <property type="match status" value="1"/>
</dbReference>
<dbReference type="GO" id="GO:0000155">
    <property type="term" value="F:phosphorelay sensor kinase activity"/>
    <property type="evidence" value="ECO:0007669"/>
    <property type="project" value="InterPro"/>
</dbReference>
<evidence type="ECO:0000256" key="5">
    <source>
        <dbReference type="ARBA" id="ARBA00022553"/>
    </source>
</evidence>
<keyword evidence="11" id="KW-1133">Transmembrane helix</keyword>
<dbReference type="SMART" id="SM00387">
    <property type="entry name" value="HATPase_c"/>
    <property type="match status" value="1"/>
</dbReference>
<feature type="transmembrane region" description="Helical" evidence="11">
    <location>
        <begin position="122"/>
        <end position="139"/>
    </location>
</feature>
<evidence type="ECO:0000313" key="13">
    <source>
        <dbReference type="EMBL" id="MBC2397103.1"/>
    </source>
</evidence>
<dbReference type="InterPro" id="IPR036890">
    <property type="entry name" value="HATPase_C_sf"/>
</dbReference>
<evidence type="ECO:0000256" key="2">
    <source>
        <dbReference type="ARBA" id="ARBA00004651"/>
    </source>
</evidence>
<evidence type="ECO:0000256" key="4">
    <source>
        <dbReference type="ARBA" id="ARBA00022475"/>
    </source>
</evidence>
<keyword evidence="8 13" id="KW-0418">Kinase</keyword>
<gene>
    <name evidence="13" type="ORF">HGG79_04805</name>
</gene>
<dbReference type="AlphaFoldDB" id="A0A923J194"/>
<evidence type="ECO:0000256" key="10">
    <source>
        <dbReference type="ARBA" id="ARBA00023012"/>
    </source>
</evidence>
<dbReference type="Pfam" id="PF00512">
    <property type="entry name" value="HisKA"/>
    <property type="match status" value="1"/>
</dbReference>
<accession>A0A923J194</accession>
<keyword evidence="6" id="KW-0808">Transferase</keyword>
<keyword evidence="9" id="KW-0067">ATP-binding</keyword>
<evidence type="ECO:0000256" key="6">
    <source>
        <dbReference type="ARBA" id="ARBA00022679"/>
    </source>
</evidence>
<keyword evidence="10" id="KW-0902">Two-component regulatory system</keyword>
<dbReference type="InterPro" id="IPR036097">
    <property type="entry name" value="HisK_dim/P_sf"/>
</dbReference>
<dbReference type="EMBL" id="JAAZWO010000004">
    <property type="protein sequence ID" value="MBC2397103.1"/>
    <property type="molecule type" value="Genomic_DNA"/>
</dbReference>
<evidence type="ECO:0000256" key="1">
    <source>
        <dbReference type="ARBA" id="ARBA00000085"/>
    </source>
</evidence>
<dbReference type="SMART" id="SM00388">
    <property type="entry name" value="HisKA"/>
    <property type="match status" value="1"/>
</dbReference>
<keyword evidence="5" id="KW-0597">Phosphoprotein</keyword>
<dbReference type="PANTHER" id="PTHR44936:SF10">
    <property type="entry name" value="SENSOR PROTEIN RSTB"/>
    <property type="match status" value="1"/>
</dbReference>
<comment type="catalytic activity">
    <reaction evidence="1">
        <text>ATP + protein L-histidine = ADP + protein N-phospho-L-histidine.</text>
        <dbReference type="EC" id="2.7.13.3"/>
    </reaction>
</comment>
<sequence length="465" mass="52622">MIKGDIEIKFNRVGITWGIVLILIGIIAPDIINVQNFGIYSLLSNSIRNNDKSALIIAAFRLVILNSIRGLPHYLGTFLIAESIDISMKKKKIPHVKGAVAVIIIPLVYALINQIHDIRYDLGIPAFIIIFSIVLLEKLNFSTVNIFKKSAIIILLLMGVQWMDIIPELSRFKFGRGETSQDIKNIANFIHSSEVLTMTAVMFFIIFTINALLIIKLVSDEHKLIVTTEENRRVQSELAEARIKALEARNYIEIKNLVHDLKTPLTSMQALVSVIELMEQDEKKLSYLNRIEGSIDKLSEMISQILYEEKKNIINTEELVQFVLSQVSPFPYAEKIKYENTAKESNICINKIRVSRAIVNALDNAYNAIDKERGSIYINVYAMERQVFIEIKDDGIGIEEKIIPKIWNMGFSTKKSTGLGLSFIQSVVKKHKGYVGINSELNKGTCIKIILPEVIDCEQCKNISH</sequence>
<dbReference type="Proteomes" id="UP000563151">
    <property type="component" value="Unassembled WGS sequence"/>
</dbReference>
<feature type="domain" description="Histidine kinase" evidence="12">
    <location>
        <begin position="256"/>
        <end position="455"/>
    </location>
</feature>
<dbReference type="RefSeq" id="WP_173680485.1">
    <property type="nucleotide sequence ID" value="NZ_JAAZWO010000004.1"/>
</dbReference>
<dbReference type="InterPro" id="IPR050980">
    <property type="entry name" value="2C_sensor_his_kinase"/>
</dbReference>
<keyword evidence="4" id="KW-1003">Cell membrane</keyword>
<dbReference type="Pfam" id="PF02518">
    <property type="entry name" value="HATPase_c"/>
    <property type="match status" value="1"/>
</dbReference>
<keyword evidence="11" id="KW-0472">Membrane</keyword>
<keyword evidence="14" id="KW-1185">Reference proteome</keyword>
<dbReference type="GO" id="GO:0005524">
    <property type="term" value="F:ATP binding"/>
    <property type="evidence" value="ECO:0007669"/>
    <property type="project" value="UniProtKB-KW"/>
</dbReference>
<keyword evidence="11" id="KW-0812">Transmembrane</keyword>
<evidence type="ECO:0000256" key="7">
    <source>
        <dbReference type="ARBA" id="ARBA00022741"/>
    </source>
</evidence>
<evidence type="ECO:0000256" key="8">
    <source>
        <dbReference type="ARBA" id="ARBA00022777"/>
    </source>
</evidence>
<dbReference type="Gene3D" id="1.10.287.130">
    <property type="match status" value="1"/>
</dbReference>
<dbReference type="SUPFAM" id="SSF55874">
    <property type="entry name" value="ATPase domain of HSP90 chaperone/DNA topoisomerase II/histidine kinase"/>
    <property type="match status" value="1"/>
</dbReference>
<feature type="transmembrane region" description="Helical" evidence="11">
    <location>
        <begin position="195"/>
        <end position="215"/>
    </location>
</feature>
<dbReference type="InterPro" id="IPR003594">
    <property type="entry name" value="HATPase_dom"/>
</dbReference>
<name>A0A923J194_CLOTT</name>
<dbReference type="SUPFAM" id="SSF47384">
    <property type="entry name" value="Homodimeric domain of signal transducing histidine kinase"/>
    <property type="match status" value="1"/>
</dbReference>
<dbReference type="InterPro" id="IPR005467">
    <property type="entry name" value="His_kinase_dom"/>
</dbReference>
<evidence type="ECO:0000256" key="3">
    <source>
        <dbReference type="ARBA" id="ARBA00012438"/>
    </source>
</evidence>
<evidence type="ECO:0000259" key="12">
    <source>
        <dbReference type="PROSITE" id="PS50109"/>
    </source>
</evidence>
<dbReference type="InterPro" id="IPR003661">
    <property type="entry name" value="HisK_dim/P_dom"/>
</dbReference>
<evidence type="ECO:0000256" key="9">
    <source>
        <dbReference type="ARBA" id="ARBA00022840"/>
    </source>
</evidence>
<comment type="caution">
    <text evidence="13">The sequence shown here is derived from an EMBL/GenBank/DDBJ whole genome shotgun (WGS) entry which is preliminary data.</text>
</comment>
<dbReference type="PROSITE" id="PS50109">
    <property type="entry name" value="HIS_KIN"/>
    <property type="match status" value="1"/>
</dbReference>
<proteinExistence type="predicted"/>
<evidence type="ECO:0000313" key="14">
    <source>
        <dbReference type="Proteomes" id="UP000563151"/>
    </source>
</evidence>
<organism evidence="13 14">
    <name type="scientific">Clostridium tetanomorphum</name>
    <dbReference type="NCBI Taxonomy" id="1553"/>
    <lineage>
        <taxon>Bacteria</taxon>
        <taxon>Bacillati</taxon>
        <taxon>Bacillota</taxon>
        <taxon>Clostridia</taxon>
        <taxon>Eubacteriales</taxon>
        <taxon>Clostridiaceae</taxon>
        <taxon>Clostridium</taxon>
    </lineage>
</organism>
<feature type="transmembrane region" description="Helical" evidence="11">
    <location>
        <begin position="96"/>
        <end position="116"/>
    </location>
</feature>
<reference evidence="13 14" key="1">
    <citation type="submission" date="2020-04" db="EMBL/GenBank/DDBJ databases">
        <title>Genomic insights into acetone-butanol-ethanol (ABE) fermentation by sequencing solventogenic clostridia strains.</title>
        <authorList>
            <person name="Brown S."/>
        </authorList>
    </citation>
    <scope>NUCLEOTIDE SEQUENCE [LARGE SCALE GENOMIC DNA]</scope>
    <source>
        <strain evidence="13 14">DJ011</strain>
    </source>
</reference>
<protein>
    <recommendedName>
        <fullName evidence="3">histidine kinase</fullName>
        <ecNumber evidence="3">2.7.13.3</ecNumber>
    </recommendedName>
</protein>